<evidence type="ECO:0000256" key="4">
    <source>
        <dbReference type="ARBA" id="ARBA00022737"/>
    </source>
</evidence>
<evidence type="ECO:0000259" key="19">
    <source>
        <dbReference type="PROSITE" id="PS50943"/>
    </source>
</evidence>
<dbReference type="InterPro" id="IPR036185">
    <property type="entry name" value="DNA_heli_DnaB-like_N_sf"/>
</dbReference>
<comment type="similarity">
    <text evidence="1 17">Belongs to the helicase family. DnaB subfamily.</text>
</comment>
<keyword evidence="10" id="KW-0651">Protein splicing</keyword>
<keyword evidence="9 17" id="KW-0067">ATP-binding</keyword>
<dbReference type="InterPro" id="IPR027434">
    <property type="entry name" value="Homing_endonucl"/>
</dbReference>
<dbReference type="PROSITE" id="PS50819">
    <property type="entry name" value="INTEIN_ENDONUCLEASE"/>
    <property type="match status" value="2"/>
</dbReference>
<dbReference type="EMBL" id="BSDR01000001">
    <property type="protein sequence ID" value="GLI35017.1"/>
    <property type="molecule type" value="Genomic_DNA"/>
</dbReference>
<keyword evidence="8" id="KW-0068">Autocatalytic cleavage</keyword>
<dbReference type="PROSITE" id="PS50943">
    <property type="entry name" value="HTH_CROC1"/>
    <property type="match status" value="1"/>
</dbReference>
<dbReference type="CDD" id="cd00093">
    <property type="entry name" value="HTH_XRE"/>
    <property type="match status" value="1"/>
</dbReference>
<dbReference type="Pfam" id="PF00772">
    <property type="entry name" value="DnaB"/>
    <property type="match status" value="1"/>
</dbReference>
<dbReference type="InterPro" id="IPR003587">
    <property type="entry name" value="Hint_dom_N"/>
</dbReference>
<keyword evidence="4" id="KW-0677">Repeat</keyword>
<dbReference type="Pfam" id="PF03796">
    <property type="entry name" value="DnaB_C"/>
    <property type="match status" value="3"/>
</dbReference>
<evidence type="ECO:0000256" key="8">
    <source>
        <dbReference type="ARBA" id="ARBA00022813"/>
    </source>
</evidence>
<evidence type="ECO:0000256" key="17">
    <source>
        <dbReference type="RuleBase" id="RU362085"/>
    </source>
</evidence>
<evidence type="ECO:0000256" key="11">
    <source>
        <dbReference type="ARBA" id="ARBA00023125"/>
    </source>
</evidence>
<keyword evidence="6 17" id="KW-0378">Hydrolase</keyword>
<evidence type="ECO:0000256" key="15">
    <source>
        <dbReference type="ARBA" id="ARBA00048954"/>
    </source>
</evidence>
<evidence type="ECO:0000256" key="14">
    <source>
        <dbReference type="ARBA" id="ARBA00044940"/>
    </source>
</evidence>
<dbReference type="Gene3D" id="1.10.260.40">
    <property type="entry name" value="lambda repressor-like DNA-binding domains"/>
    <property type="match status" value="1"/>
</dbReference>
<keyword evidence="2 17" id="KW-0639">Primosome</keyword>
<proteinExistence type="inferred from homology"/>
<dbReference type="PANTHER" id="PTHR30153">
    <property type="entry name" value="REPLICATIVE DNA HELICASE DNAB"/>
    <property type="match status" value="1"/>
</dbReference>
<dbReference type="SUPFAM" id="SSF55608">
    <property type="entry name" value="Homing endonucleases"/>
    <property type="match status" value="2"/>
</dbReference>
<evidence type="ECO:0000256" key="7">
    <source>
        <dbReference type="ARBA" id="ARBA00022806"/>
    </source>
</evidence>
<comment type="function">
    <text evidence="14 17">The intein is an endonuclease.</text>
</comment>
<dbReference type="InterPro" id="IPR010982">
    <property type="entry name" value="Lambda_DNA-bd_dom_sf"/>
</dbReference>
<dbReference type="CDD" id="cd00081">
    <property type="entry name" value="Hint"/>
    <property type="match status" value="3"/>
</dbReference>
<dbReference type="InterPro" id="IPR006142">
    <property type="entry name" value="INTEIN"/>
</dbReference>
<keyword evidence="12" id="KW-0413">Isomerase</keyword>
<keyword evidence="3 17" id="KW-0235">DNA replication</keyword>
<accession>A0A9W6FUB8</accession>
<evidence type="ECO:0000313" key="21">
    <source>
        <dbReference type="EMBL" id="GLI35017.1"/>
    </source>
</evidence>
<dbReference type="InterPro" id="IPR006141">
    <property type="entry name" value="Intein_N"/>
</dbReference>
<dbReference type="GO" id="GO:0005829">
    <property type="term" value="C:cytosol"/>
    <property type="evidence" value="ECO:0007669"/>
    <property type="project" value="TreeGrafter"/>
</dbReference>
<evidence type="ECO:0000259" key="18">
    <source>
        <dbReference type="PROSITE" id="PS50819"/>
    </source>
</evidence>
<dbReference type="InterPro" id="IPR007694">
    <property type="entry name" value="DNA_helicase_DnaB-like_C"/>
</dbReference>
<dbReference type="NCBIfam" id="TIGR01445">
    <property type="entry name" value="intein_Nterm"/>
    <property type="match status" value="2"/>
</dbReference>
<evidence type="ECO:0000256" key="16">
    <source>
        <dbReference type="NCBIfam" id="TIGR00665"/>
    </source>
</evidence>
<dbReference type="GO" id="GO:0005524">
    <property type="term" value="F:ATP binding"/>
    <property type="evidence" value="ECO:0007669"/>
    <property type="project" value="UniProtKB-UniRule"/>
</dbReference>
<feature type="domain" description="DOD-type homing endonuclease" evidence="18">
    <location>
        <begin position="330"/>
        <end position="550"/>
    </location>
</feature>
<reference evidence="21" key="1">
    <citation type="submission" date="2022-12" db="EMBL/GenBank/DDBJ databases">
        <title>Reference genome sequencing for broad-spectrum identification of bacterial and archaeal isolates by mass spectrometry.</title>
        <authorList>
            <person name="Sekiguchi Y."/>
            <person name="Tourlousse D.M."/>
        </authorList>
    </citation>
    <scope>NUCLEOTIDE SEQUENCE</scope>
    <source>
        <strain evidence="21">ASRB1</strain>
    </source>
</reference>
<dbReference type="InterPro" id="IPR001387">
    <property type="entry name" value="Cro/C1-type_HTH"/>
</dbReference>
<dbReference type="SUPFAM" id="SSF51294">
    <property type="entry name" value="Hedgehog/intein (Hint) domain"/>
    <property type="match status" value="2"/>
</dbReference>
<dbReference type="SMART" id="SM00306">
    <property type="entry name" value="HintN"/>
    <property type="match status" value="2"/>
</dbReference>
<dbReference type="SUPFAM" id="SSF52540">
    <property type="entry name" value="P-loop containing nucleoside triphosphate hydrolases"/>
    <property type="match status" value="2"/>
</dbReference>
<feature type="domain" description="SF4 helicase" evidence="20">
    <location>
        <begin position="715"/>
        <end position="881"/>
    </location>
</feature>
<dbReference type="GO" id="GO:1990077">
    <property type="term" value="C:primosome complex"/>
    <property type="evidence" value="ECO:0007669"/>
    <property type="project" value="UniProtKB-UniRule"/>
</dbReference>
<dbReference type="InterPro" id="IPR030934">
    <property type="entry name" value="Intein_C"/>
</dbReference>
<dbReference type="Pfam" id="PF14528">
    <property type="entry name" value="LAGLIDADG_3"/>
    <property type="match status" value="2"/>
</dbReference>
<feature type="domain" description="HTH cro/C1-type" evidence="19">
    <location>
        <begin position="415"/>
        <end position="457"/>
    </location>
</feature>
<protein>
    <recommendedName>
        <fullName evidence="16 17">Replicative DNA helicase</fullName>
        <ecNumber evidence="16 17">5.6.2.3</ecNumber>
    </recommendedName>
</protein>
<dbReference type="GO" id="GO:0043139">
    <property type="term" value="F:5'-3' DNA helicase activity"/>
    <property type="evidence" value="ECO:0007669"/>
    <property type="project" value="UniProtKB-EC"/>
</dbReference>
<dbReference type="InterPro" id="IPR007693">
    <property type="entry name" value="DNA_helicase_DnaB-like_N"/>
</dbReference>
<dbReference type="InterPro" id="IPR004860">
    <property type="entry name" value="LAGLIDADG_dom"/>
</dbReference>
<dbReference type="GO" id="GO:0004519">
    <property type="term" value="F:endonuclease activity"/>
    <property type="evidence" value="ECO:0007669"/>
    <property type="project" value="InterPro"/>
</dbReference>
<evidence type="ECO:0000256" key="9">
    <source>
        <dbReference type="ARBA" id="ARBA00022840"/>
    </source>
</evidence>
<keyword evidence="5 17" id="KW-0547">Nucleotide-binding</keyword>
<dbReference type="GO" id="GO:0006269">
    <property type="term" value="P:DNA replication, synthesis of primer"/>
    <property type="evidence" value="ECO:0007669"/>
    <property type="project" value="UniProtKB-UniRule"/>
</dbReference>
<dbReference type="NCBIfam" id="TIGR00665">
    <property type="entry name" value="DnaB"/>
    <property type="match status" value="1"/>
</dbReference>
<dbReference type="RefSeq" id="WP_281794528.1">
    <property type="nucleotide sequence ID" value="NZ_BSDR01000001.1"/>
</dbReference>
<feature type="domain" description="SF4 helicase" evidence="20">
    <location>
        <begin position="181"/>
        <end position="218"/>
    </location>
</feature>
<dbReference type="InterPro" id="IPR036844">
    <property type="entry name" value="Hint_dom_sf"/>
</dbReference>
<sequence>MDSITEELKKIPPQQIEAEQSLLGGILIDNEGLSSALEILSGDEFYRDTHRIIFQAIQELFERNEPIDLVTVVSLLAEKQQLDSVGGAPYLASLVETVPSASNVGVYARIINEKALLRRLIQAANQISSLCYGGGKNVEEILDHAEAAIFAITENRIRNNYASLKDIVKKSIEAIERFQEYRDMVTGVPSHFTDLDKLTAGFQPSDLIIIAARPSMGKCLAFDSEIVLADGSLATIEETYRQKHAELLTLNKDWKFEITRASAFVDDGIKPVYRVTTRLGRVVESTITHPFLTISGWQRLSELKPGDRVAVPRKIDVFGTETLRECEVKLLAYLIGDGCLTKCSPEFTNSNPVLQQDFLEAVAEYGGIRSRMTDSRGTRTPSFRIGSDPDFIVTHRSAFGGHLRACIDSNMQSSRQVAEVLNVSPSSVSLWTHGNCVPEQETFDRLCTVLQVKPKELAPHGLAAISKNAQNPLVLRLKELGLWGKNAQNKTVPGVVFRLTRQQIALFLNRLFATDGWATVLADGQSQLGYCTTSEKLARQVQHLLLRFGIIAALKRRSVKYGDRRRCAWQLDITDAESITAFIDEIGILGKEDSTSAVLDALAGRRYQTNCDLIPVEVWQWLAEAKGDESWASLARRAGIKGHTNIHAGARALSRQRLSMLATALKDALLQNLANSEVYWDEIVSIEAVGSKQVYDLTIPQTHNFVANDICVHNTAFALNLARNAALQSGIPVGVFSLEMSKEQLAMRLLCAEARVDSHKIRTGFLSQQECAKMLSAAGAFMETPIYIDDTPAISTLELRAKARRMKADRGLGMVIVDYLQLMRGKESSERREQEISDISRSLKGLAKELNIPVIALSQLNRKVEERSNKRPMLSDLRECVTGDTLVLLEDGRRVAIQELVGTEPAVLAVSDDQRISLARSDRVWSVGMKPVFRVSLASGRTLRATARHRILAGSGWTKVGDLQTGDRVALARSIPEPAKPLKWREAEIILLAHLIGDGSYVSHQPLRYTTASEENSRAVMESATMAFDVRVTRHAGRGNWHQLVISGNGNRWHPAGVNLWLRELGIYGQRSHEKQLPQTLFRLGNGQISLFLQHLWATDGCISTRPAGTKGSARVYFSTSSERLAGDVASLLLRFEIVARIRMVPHPRCRPTYTVDVSGAEQQMRFLERIGAFGPRCEPAEQLRRTLETTHPNPNVDTLPHEVFAEVKAAMGVRGISQRAMAALRRTSYGGSSHFRFAPSRTVMAEYADLLGSDRLKTLAQSDLFWDYVVAVEPDGEEEVFDLTVPGPASWLADGIVSHNSGAIEQDADLIAFIYRDEVYNPNTADKGVAEILIGKQRNGPTGEVKLAFINSYTRFENLAYGT</sequence>
<dbReference type="SUPFAM" id="SSF48024">
    <property type="entry name" value="N-terminal domain of DnaB helicase"/>
    <property type="match status" value="1"/>
</dbReference>
<evidence type="ECO:0000256" key="13">
    <source>
        <dbReference type="ARBA" id="ARBA00044932"/>
    </source>
</evidence>
<feature type="domain" description="SF4 helicase" evidence="20">
    <location>
        <begin position="1304"/>
        <end position="1364"/>
    </location>
</feature>
<evidence type="ECO:0000256" key="6">
    <source>
        <dbReference type="ARBA" id="ARBA00022801"/>
    </source>
</evidence>
<comment type="function">
    <text evidence="13 17">The main replicative DNA helicase, it participates in initiation and elongation during chromosome replication. Travels ahead of the DNA replisome, separating dsDNA into templates for DNA synthesis. A processive ATP-dependent 5'-3' DNA helicase it has DNA-dependent ATPase activity.</text>
</comment>
<dbReference type="GO" id="GO:0016787">
    <property type="term" value="F:hydrolase activity"/>
    <property type="evidence" value="ECO:0007669"/>
    <property type="project" value="UniProtKB-KW"/>
</dbReference>
<dbReference type="PROSITE" id="PS50818">
    <property type="entry name" value="INTEIN_C_TER"/>
    <property type="match status" value="2"/>
</dbReference>
<gene>
    <name evidence="21" type="ORF">DAMNIGENAA_24500</name>
</gene>
<dbReference type="FunFam" id="1.10.860.10:FF:000001">
    <property type="entry name" value="Replicative DNA helicase"/>
    <property type="match status" value="1"/>
</dbReference>
<evidence type="ECO:0000256" key="3">
    <source>
        <dbReference type="ARBA" id="ARBA00022705"/>
    </source>
</evidence>
<dbReference type="InterPro" id="IPR004042">
    <property type="entry name" value="Intein_endonuc_central"/>
</dbReference>
<keyword evidence="7 17" id="KW-0347">Helicase</keyword>
<dbReference type="Proteomes" id="UP001144372">
    <property type="component" value="Unassembled WGS sequence"/>
</dbReference>
<name>A0A9W6FUB8_9BACT</name>
<evidence type="ECO:0000256" key="2">
    <source>
        <dbReference type="ARBA" id="ARBA00022515"/>
    </source>
</evidence>
<dbReference type="SMART" id="SM00305">
    <property type="entry name" value="HintC"/>
    <property type="match status" value="2"/>
</dbReference>
<dbReference type="NCBIfam" id="TIGR01443">
    <property type="entry name" value="intein_Cterm"/>
    <property type="match status" value="2"/>
</dbReference>
<keyword evidence="11 17" id="KW-0238">DNA-binding</keyword>
<dbReference type="Gene3D" id="1.10.860.10">
    <property type="entry name" value="DNAb Helicase, Chain A"/>
    <property type="match status" value="1"/>
</dbReference>
<dbReference type="InterPro" id="IPR016136">
    <property type="entry name" value="DNA_helicase_N/primase_C"/>
</dbReference>
<dbReference type="InterPro" id="IPR003586">
    <property type="entry name" value="Hint_dom_C"/>
</dbReference>
<dbReference type="PROSITE" id="PS50817">
    <property type="entry name" value="INTEIN_N_TER"/>
    <property type="match status" value="2"/>
</dbReference>
<keyword evidence="22" id="KW-1185">Reference proteome</keyword>
<dbReference type="CDD" id="cd00984">
    <property type="entry name" value="DnaB_C"/>
    <property type="match status" value="1"/>
</dbReference>
<evidence type="ECO:0000256" key="10">
    <source>
        <dbReference type="ARBA" id="ARBA00023000"/>
    </source>
</evidence>
<dbReference type="Gene3D" id="3.40.50.300">
    <property type="entry name" value="P-loop containing nucleotide triphosphate hydrolases"/>
    <property type="match status" value="3"/>
</dbReference>
<dbReference type="GO" id="GO:0016539">
    <property type="term" value="P:intein-mediated protein splicing"/>
    <property type="evidence" value="ECO:0007669"/>
    <property type="project" value="InterPro"/>
</dbReference>
<dbReference type="InterPro" id="IPR027417">
    <property type="entry name" value="P-loop_NTPase"/>
</dbReference>
<evidence type="ECO:0000313" key="22">
    <source>
        <dbReference type="Proteomes" id="UP001144372"/>
    </source>
</evidence>
<evidence type="ECO:0000256" key="5">
    <source>
        <dbReference type="ARBA" id="ARBA00022741"/>
    </source>
</evidence>
<feature type="domain" description="DOD-type homing endonuclease" evidence="18">
    <location>
        <begin position="991"/>
        <end position="1138"/>
    </location>
</feature>
<dbReference type="SUPFAM" id="SSF47413">
    <property type="entry name" value="lambda repressor-like DNA-binding domains"/>
    <property type="match status" value="1"/>
</dbReference>
<dbReference type="GO" id="GO:0003677">
    <property type="term" value="F:DNA binding"/>
    <property type="evidence" value="ECO:0007669"/>
    <property type="project" value="UniProtKB-UniRule"/>
</dbReference>
<evidence type="ECO:0000256" key="1">
    <source>
        <dbReference type="ARBA" id="ARBA00008428"/>
    </source>
</evidence>
<dbReference type="Gene3D" id="3.10.28.10">
    <property type="entry name" value="Homing endonucleases"/>
    <property type="match status" value="2"/>
</dbReference>
<dbReference type="PRINTS" id="PR00379">
    <property type="entry name" value="INTEIN"/>
</dbReference>
<dbReference type="PROSITE" id="PS51199">
    <property type="entry name" value="SF4_HELICASE"/>
    <property type="match status" value="3"/>
</dbReference>
<evidence type="ECO:0000259" key="20">
    <source>
        <dbReference type="PROSITE" id="PS51199"/>
    </source>
</evidence>
<dbReference type="PANTHER" id="PTHR30153:SF2">
    <property type="entry name" value="REPLICATIVE DNA HELICASE"/>
    <property type="match status" value="1"/>
</dbReference>
<dbReference type="InterPro" id="IPR007692">
    <property type="entry name" value="DNA_helicase_DnaB"/>
</dbReference>
<dbReference type="EC" id="5.6.2.3" evidence="16 17"/>
<comment type="caution">
    <text evidence="21">The sequence shown here is derived from an EMBL/GenBank/DDBJ whole genome shotgun (WGS) entry which is preliminary data.</text>
</comment>
<dbReference type="Gene3D" id="2.170.16.10">
    <property type="entry name" value="Hedgehog/Intein (Hint) domain"/>
    <property type="match status" value="4"/>
</dbReference>
<comment type="catalytic activity">
    <reaction evidence="15 17">
        <text>ATP + H2O = ADP + phosphate + H(+)</text>
        <dbReference type="Rhea" id="RHEA:13065"/>
        <dbReference type="ChEBI" id="CHEBI:15377"/>
        <dbReference type="ChEBI" id="CHEBI:15378"/>
        <dbReference type="ChEBI" id="CHEBI:30616"/>
        <dbReference type="ChEBI" id="CHEBI:43474"/>
        <dbReference type="ChEBI" id="CHEBI:456216"/>
        <dbReference type="EC" id="5.6.2.3"/>
    </reaction>
</comment>
<evidence type="ECO:0000256" key="12">
    <source>
        <dbReference type="ARBA" id="ARBA00023235"/>
    </source>
</evidence>
<organism evidence="21 22">
    <name type="scientific">Desulforhabdus amnigena</name>
    <dbReference type="NCBI Taxonomy" id="40218"/>
    <lineage>
        <taxon>Bacteria</taxon>
        <taxon>Pseudomonadati</taxon>
        <taxon>Thermodesulfobacteriota</taxon>
        <taxon>Syntrophobacteria</taxon>
        <taxon>Syntrophobacterales</taxon>
        <taxon>Syntrophobacteraceae</taxon>
        <taxon>Desulforhabdus</taxon>
    </lineage>
</organism>